<name>A0AA36CWY0_9BILA</name>
<dbReference type="EMBL" id="CATQJA010002647">
    <property type="protein sequence ID" value="CAJ0576890.1"/>
    <property type="molecule type" value="Genomic_DNA"/>
</dbReference>
<accession>A0AA36CWY0</accession>
<comment type="caution">
    <text evidence="2">The sequence shown here is derived from an EMBL/GenBank/DDBJ whole genome shotgun (WGS) entry which is preliminary data.</text>
</comment>
<evidence type="ECO:0000313" key="2">
    <source>
        <dbReference type="EMBL" id="CAJ0576890.1"/>
    </source>
</evidence>
<proteinExistence type="predicted"/>
<dbReference type="Proteomes" id="UP001177023">
    <property type="component" value="Unassembled WGS sequence"/>
</dbReference>
<reference evidence="2" key="1">
    <citation type="submission" date="2023-06" db="EMBL/GenBank/DDBJ databases">
        <authorList>
            <person name="Delattre M."/>
        </authorList>
    </citation>
    <scope>NUCLEOTIDE SEQUENCE</scope>
    <source>
        <strain evidence="2">AF72</strain>
    </source>
</reference>
<sequence>MLPGTTERLEDAGCSPPLLPASPEAPLYPYQAPEPSLSRRKHLELEYKKQVAMLLHGYTKRFSPDTPPFLGFAMSFNDPPPVWRVLPCCQACTGAHHLRDCMIYATAEERILCLQLQNRSLTCLWHRVNRGKACQEVRFCAVCVRRRKKTEEDLVETLHNTALCPHFFTIERAVYQKRQHFNGAPPGQQERKKQTFIGF</sequence>
<protein>
    <submittedName>
        <fullName evidence="2">Uncharacterized protein</fullName>
    </submittedName>
</protein>
<organism evidence="2 3">
    <name type="scientific">Mesorhabditis spiculigera</name>
    <dbReference type="NCBI Taxonomy" id="96644"/>
    <lineage>
        <taxon>Eukaryota</taxon>
        <taxon>Metazoa</taxon>
        <taxon>Ecdysozoa</taxon>
        <taxon>Nematoda</taxon>
        <taxon>Chromadorea</taxon>
        <taxon>Rhabditida</taxon>
        <taxon>Rhabditina</taxon>
        <taxon>Rhabditomorpha</taxon>
        <taxon>Rhabditoidea</taxon>
        <taxon>Rhabditidae</taxon>
        <taxon>Mesorhabditinae</taxon>
        <taxon>Mesorhabditis</taxon>
    </lineage>
</organism>
<keyword evidence="3" id="KW-1185">Reference proteome</keyword>
<feature type="region of interest" description="Disordered" evidence="1">
    <location>
        <begin position="1"/>
        <end position="25"/>
    </location>
</feature>
<gene>
    <name evidence="2" type="ORF">MSPICULIGERA_LOCUS15173</name>
</gene>
<feature type="non-terminal residue" evidence="2">
    <location>
        <position position="199"/>
    </location>
</feature>
<evidence type="ECO:0000256" key="1">
    <source>
        <dbReference type="SAM" id="MobiDB-lite"/>
    </source>
</evidence>
<dbReference type="AlphaFoldDB" id="A0AA36CWY0"/>
<evidence type="ECO:0000313" key="3">
    <source>
        <dbReference type="Proteomes" id="UP001177023"/>
    </source>
</evidence>